<accession>A0A1B8Q5L3</accession>
<organism evidence="2 3">
    <name type="scientific">Moraxella lacunata</name>
    <dbReference type="NCBI Taxonomy" id="477"/>
    <lineage>
        <taxon>Bacteria</taxon>
        <taxon>Pseudomonadati</taxon>
        <taxon>Pseudomonadota</taxon>
        <taxon>Gammaproteobacteria</taxon>
        <taxon>Moraxellales</taxon>
        <taxon>Moraxellaceae</taxon>
        <taxon>Moraxella</taxon>
    </lineage>
</organism>
<dbReference type="OrthoDB" id="9808588at2"/>
<evidence type="ECO:0000259" key="1">
    <source>
        <dbReference type="Pfam" id="PF13682"/>
    </source>
</evidence>
<dbReference type="RefSeq" id="WP_065255427.1">
    <property type="nucleotide sequence ID" value="NZ_JARDJM010000001.1"/>
</dbReference>
<dbReference type="Gene3D" id="1.20.120.30">
    <property type="entry name" value="Aspartate receptor, ligand-binding domain"/>
    <property type="match status" value="1"/>
</dbReference>
<dbReference type="AlphaFoldDB" id="A0A1B8Q5L3"/>
<feature type="domain" description="Chemoreceptor zinc-binding" evidence="1">
    <location>
        <begin position="20"/>
        <end position="86"/>
    </location>
</feature>
<dbReference type="Pfam" id="PF13682">
    <property type="entry name" value="CZB"/>
    <property type="match status" value="1"/>
</dbReference>
<evidence type="ECO:0000313" key="2">
    <source>
        <dbReference type="EMBL" id="OBX65062.1"/>
    </source>
</evidence>
<reference evidence="2 3" key="1">
    <citation type="submission" date="2016-06" db="EMBL/GenBank/DDBJ databases">
        <title>Draft genome of Moraxella lacunata CCUG 57757A.</title>
        <authorList>
            <person name="Salva-Serra F."/>
            <person name="Engstrom-Jakobsson H."/>
            <person name="Thorell K."/>
            <person name="Gonzales-Siles L."/>
            <person name="Karlsson R."/>
            <person name="Boulund F."/>
            <person name="Engstrand L."/>
            <person name="Kristiansson E."/>
            <person name="Moore E."/>
        </authorList>
    </citation>
    <scope>NUCLEOTIDE SEQUENCE [LARGE SCALE GENOMIC DNA]</scope>
    <source>
        <strain evidence="2 3">CCUG 57757A</strain>
    </source>
</reference>
<proteinExistence type="predicted"/>
<protein>
    <recommendedName>
        <fullName evidence="1">Chemoreceptor zinc-binding domain-containing protein</fullName>
    </recommendedName>
</protein>
<dbReference type="InterPro" id="IPR025991">
    <property type="entry name" value="Chemoreceptor_zinc-bind_dom"/>
</dbReference>
<comment type="caution">
    <text evidence="2">The sequence shown here is derived from an EMBL/GenBank/DDBJ whole genome shotgun (WGS) entry which is preliminary data.</text>
</comment>
<dbReference type="Proteomes" id="UP000092607">
    <property type="component" value="Unassembled WGS sequence"/>
</dbReference>
<dbReference type="EMBL" id="LZMS01000037">
    <property type="protein sequence ID" value="OBX65062.1"/>
    <property type="molecule type" value="Genomic_DNA"/>
</dbReference>
<evidence type="ECO:0000313" key="3">
    <source>
        <dbReference type="Proteomes" id="UP000092607"/>
    </source>
</evidence>
<gene>
    <name evidence="2" type="ORF">A9309_03110</name>
</gene>
<name>A0A1B8Q5L3_MORLA</name>
<sequence length="129" mass="14345">MSNPNTTIQPLDFSAALKAHADWKGKLREAIGNEETLDEAKVSRDDLCVLGVWLHDEANVNALTGLESYHHCKQKHAEFHKEIGKVAKEINRKNFDKAKEMIGSGSQYSEISTDIALSLHQLKKDASTS</sequence>